<dbReference type="EC" id="2.7.7.65" evidence="1"/>
<dbReference type="InterPro" id="IPR043128">
    <property type="entry name" value="Rev_trsase/Diguanyl_cyclase"/>
</dbReference>
<comment type="caution">
    <text evidence="4">The sequence shown here is derived from an EMBL/GenBank/DDBJ whole genome shotgun (WGS) entry which is preliminary data.</text>
</comment>
<dbReference type="Proteomes" id="UP001528411">
    <property type="component" value="Unassembled WGS sequence"/>
</dbReference>
<dbReference type="SUPFAM" id="SSF55073">
    <property type="entry name" value="Nucleotide cyclase"/>
    <property type="match status" value="1"/>
</dbReference>
<comment type="catalytic activity">
    <reaction evidence="2">
        <text>2 GTP = 3',3'-c-di-GMP + 2 diphosphate</text>
        <dbReference type="Rhea" id="RHEA:24898"/>
        <dbReference type="ChEBI" id="CHEBI:33019"/>
        <dbReference type="ChEBI" id="CHEBI:37565"/>
        <dbReference type="ChEBI" id="CHEBI:58805"/>
        <dbReference type="EC" id="2.7.7.65"/>
    </reaction>
</comment>
<keyword evidence="5" id="KW-1185">Reference proteome</keyword>
<dbReference type="PANTHER" id="PTHR45138:SF9">
    <property type="entry name" value="DIGUANYLATE CYCLASE DGCM-RELATED"/>
    <property type="match status" value="1"/>
</dbReference>
<organism evidence="4 5">
    <name type="scientific">Psychrosphaera algicola</name>
    <dbReference type="NCBI Taxonomy" id="3023714"/>
    <lineage>
        <taxon>Bacteria</taxon>
        <taxon>Pseudomonadati</taxon>
        <taxon>Pseudomonadota</taxon>
        <taxon>Gammaproteobacteria</taxon>
        <taxon>Alteromonadales</taxon>
        <taxon>Pseudoalteromonadaceae</taxon>
        <taxon>Psychrosphaera</taxon>
    </lineage>
</organism>
<dbReference type="Pfam" id="PF00990">
    <property type="entry name" value="GGDEF"/>
    <property type="match status" value="1"/>
</dbReference>
<proteinExistence type="predicted"/>
<evidence type="ECO:0000313" key="5">
    <source>
        <dbReference type="Proteomes" id="UP001528411"/>
    </source>
</evidence>
<protein>
    <recommendedName>
        <fullName evidence="1">diguanylate cyclase</fullName>
        <ecNumber evidence="1">2.7.7.65</ecNumber>
    </recommendedName>
</protein>
<name>A0ABT5FAI1_9GAMM</name>
<reference evidence="4 5" key="1">
    <citation type="submission" date="2023-01" db="EMBL/GenBank/DDBJ databases">
        <title>Psychrosphaera sp. nov., isolated from marine algae.</title>
        <authorList>
            <person name="Bayburt H."/>
            <person name="Choi B.J."/>
            <person name="Kim J.M."/>
            <person name="Choi D.G."/>
            <person name="Jeon C.O."/>
        </authorList>
    </citation>
    <scope>NUCLEOTIDE SEQUENCE [LARGE SCALE GENOMIC DNA]</scope>
    <source>
        <strain evidence="4 5">G1-22</strain>
    </source>
</reference>
<dbReference type="Gene3D" id="3.30.70.270">
    <property type="match status" value="1"/>
</dbReference>
<dbReference type="SMART" id="SM00267">
    <property type="entry name" value="GGDEF"/>
    <property type="match status" value="1"/>
</dbReference>
<dbReference type="PANTHER" id="PTHR45138">
    <property type="entry name" value="REGULATORY COMPONENTS OF SENSORY TRANSDUCTION SYSTEM"/>
    <property type="match status" value="1"/>
</dbReference>
<dbReference type="NCBIfam" id="TIGR00254">
    <property type="entry name" value="GGDEF"/>
    <property type="match status" value="1"/>
</dbReference>
<dbReference type="RefSeq" id="WP_272180043.1">
    <property type="nucleotide sequence ID" value="NZ_JAQOMS010000002.1"/>
</dbReference>
<dbReference type="CDD" id="cd01949">
    <property type="entry name" value="GGDEF"/>
    <property type="match status" value="1"/>
</dbReference>
<sequence length="181" mass="20231">MSSLTGFQKSLVFPLRNALAFWQLQQMALKDTLTGVGNRAMYNDAIARAIQYGTRYKEDFVLMILDLDNFKNVNDSYGHQTGDDILTGFTQVVSECLRAEDQMFRFGGDEFAIILDKQGLDAAKIVASRIHFAVSQQSQFIKYGVSTSIGCACFNVNDTTLTLLHVQIKHCTPQNMQVKTA</sequence>
<evidence type="ECO:0000256" key="1">
    <source>
        <dbReference type="ARBA" id="ARBA00012528"/>
    </source>
</evidence>
<gene>
    <name evidence="4" type="ORF">PN838_06125</name>
</gene>
<evidence type="ECO:0000256" key="2">
    <source>
        <dbReference type="ARBA" id="ARBA00034247"/>
    </source>
</evidence>
<dbReference type="InterPro" id="IPR000160">
    <property type="entry name" value="GGDEF_dom"/>
</dbReference>
<dbReference type="InterPro" id="IPR050469">
    <property type="entry name" value="Diguanylate_Cyclase"/>
</dbReference>
<dbReference type="InterPro" id="IPR029787">
    <property type="entry name" value="Nucleotide_cyclase"/>
</dbReference>
<accession>A0ABT5FAI1</accession>
<evidence type="ECO:0000313" key="4">
    <source>
        <dbReference type="EMBL" id="MDC2888416.1"/>
    </source>
</evidence>
<dbReference type="PROSITE" id="PS50887">
    <property type="entry name" value="GGDEF"/>
    <property type="match status" value="1"/>
</dbReference>
<dbReference type="EMBL" id="JAQOMS010000002">
    <property type="protein sequence ID" value="MDC2888416.1"/>
    <property type="molecule type" value="Genomic_DNA"/>
</dbReference>
<feature type="domain" description="GGDEF" evidence="3">
    <location>
        <begin position="58"/>
        <end position="181"/>
    </location>
</feature>
<evidence type="ECO:0000259" key="3">
    <source>
        <dbReference type="PROSITE" id="PS50887"/>
    </source>
</evidence>